<keyword evidence="5" id="KW-1185">Reference proteome</keyword>
<dbReference type="InterPro" id="IPR011250">
    <property type="entry name" value="OMP/PagP_B-barrel"/>
</dbReference>
<name>A0A1H6BMC0_9FLAO</name>
<dbReference type="Pfam" id="PF13505">
    <property type="entry name" value="OMP_b-brl"/>
    <property type="match status" value="1"/>
</dbReference>
<evidence type="ECO:0000256" key="1">
    <source>
        <dbReference type="ARBA" id="ARBA00022729"/>
    </source>
</evidence>
<accession>A0A1H6BMC0</accession>
<protein>
    <submittedName>
        <fullName evidence="4">Outer membrane protein beta-barrel domain-containing protein</fullName>
    </submittedName>
</protein>
<dbReference type="SUPFAM" id="SSF56925">
    <property type="entry name" value="OMPA-like"/>
    <property type="match status" value="1"/>
</dbReference>
<dbReference type="OrthoDB" id="952167at2"/>
<evidence type="ECO:0000313" key="5">
    <source>
        <dbReference type="Proteomes" id="UP000236738"/>
    </source>
</evidence>
<dbReference type="RefSeq" id="WP_103914806.1">
    <property type="nucleotide sequence ID" value="NZ_FNUS01000008.1"/>
</dbReference>
<sequence>MKKLVLASAVALFGLMNAQKGSVLVQGDISYNTSKTTSNATGATSEMKADVFAFNPTVGYQFTDHLTAGVKLGVGTSTQTVSFNQQGSSINTESKNNAFQYGIFGRYSMPLSDLFSVYGDLDIYATSGKVTSPNFVGNTVSYTDTKTEGFGVRFTPNLFINMKNSFGLNFNIGGIGYENSKVKGLDTKTNSFGFSFGQGVTVGISKNFK</sequence>
<dbReference type="InterPro" id="IPR027385">
    <property type="entry name" value="Beta-barrel_OMP"/>
</dbReference>
<gene>
    <name evidence="4" type="ORF">SAMN05421847_2980</name>
</gene>
<proteinExistence type="predicted"/>
<evidence type="ECO:0000313" key="4">
    <source>
        <dbReference type="EMBL" id="SEG61557.1"/>
    </source>
</evidence>
<feature type="signal peptide" evidence="2">
    <location>
        <begin position="1"/>
        <end position="18"/>
    </location>
</feature>
<feature type="chain" id="PRO_5009293929" evidence="2">
    <location>
        <begin position="19"/>
        <end position="209"/>
    </location>
</feature>
<dbReference type="Proteomes" id="UP000236738">
    <property type="component" value="Unassembled WGS sequence"/>
</dbReference>
<organism evidence="4 5">
    <name type="scientific">Halpernia humi</name>
    <dbReference type="NCBI Taxonomy" id="493375"/>
    <lineage>
        <taxon>Bacteria</taxon>
        <taxon>Pseudomonadati</taxon>
        <taxon>Bacteroidota</taxon>
        <taxon>Flavobacteriia</taxon>
        <taxon>Flavobacteriales</taxon>
        <taxon>Weeksellaceae</taxon>
        <taxon>Chryseobacterium group</taxon>
        <taxon>Halpernia</taxon>
    </lineage>
</organism>
<evidence type="ECO:0000259" key="3">
    <source>
        <dbReference type="Pfam" id="PF13505"/>
    </source>
</evidence>
<feature type="domain" description="Outer membrane protein beta-barrel" evidence="3">
    <location>
        <begin position="7"/>
        <end position="197"/>
    </location>
</feature>
<reference evidence="5" key="1">
    <citation type="submission" date="2016-10" db="EMBL/GenBank/DDBJ databases">
        <authorList>
            <person name="Varghese N."/>
            <person name="Submissions S."/>
        </authorList>
    </citation>
    <scope>NUCLEOTIDE SEQUENCE [LARGE SCALE GENOMIC DNA]</scope>
    <source>
        <strain evidence="5">DSM 21580</strain>
    </source>
</reference>
<keyword evidence="1 2" id="KW-0732">Signal</keyword>
<dbReference type="AlphaFoldDB" id="A0A1H6BMC0"/>
<evidence type="ECO:0000256" key="2">
    <source>
        <dbReference type="SAM" id="SignalP"/>
    </source>
</evidence>
<dbReference type="EMBL" id="FNUS01000008">
    <property type="protein sequence ID" value="SEG61557.1"/>
    <property type="molecule type" value="Genomic_DNA"/>
</dbReference>